<reference evidence="3" key="1">
    <citation type="submission" date="2019-04" db="EMBL/GenBank/DDBJ databases">
        <title>Draft genome sequences of Streptomyces avermitilis MC3.</title>
        <authorList>
            <person name="Komaki H."/>
            <person name="Tamura T."/>
            <person name="Hosoyama A."/>
        </authorList>
    </citation>
    <scope>NUCLEOTIDE SEQUENCE</scope>
    <source>
        <strain evidence="3">MC3</strain>
    </source>
</reference>
<dbReference type="InterPro" id="IPR003346">
    <property type="entry name" value="Transposase_20"/>
</dbReference>
<dbReference type="Pfam" id="PF01548">
    <property type="entry name" value="DEDD_Tnp_IS110"/>
    <property type="match status" value="1"/>
</dbReference>
<dbReference type="GO" id="GO:0006313">
    <property type="term" value="P:DNA transposition"/>
    <property type="evidence" value="ECO:0007669"/>
    <property type="project" value="InterPro"/>
</dbReference>
<dbReference type="Pfam" id="PF02371">
    <property type="entry name" value="Transposase_20"/>
    <property type="match status" value="1"/>
</dbReference>
<evidence type="ECO:0000313" key="3">
    <source>
        <dbReference type="EMBL" id="BBJ55882.1"/>
    </source>
</evidence>
<organism evidence="3">
    <name type="scientific">Streptomyces avermitilis</name>
    <dbReference type="NCBI Taxonomy" id="33903"/>
    <lineage>
        <taxon>Bacteria</taxon>
        <taxon>Bacillati</taxon>
        <taxon>Actinomycetota</taxon>
        <taxon>Actinomycetes</taxon>
        <taxon>Kitasatosporales</taxon>
        <taxon>Streptomycetaceae</taxon>
        <taxon>Streptomyces</taxon>
    </lineage>
</organism>
<dbReference type="PANTHER" id="PTHR33055:SF16">
    <property type="entry name" value="TRANSPOSASE FOR INSERTION SEQUENCE ELEMENT IS1547"/>
    <property type="match status" value="1"/>
</dbReference>
<dbReference type="InterPro" id="IPR047650">
    <property type="entry name" value="Transpos_IS110"/>
</dbReference>
<evidence type="ECO:0000259" key="1">
    <source>
        <dbReference type="Pfam" id="PF01548"/>
    </source>
</evidence>
<dbReference type="InterPro" id="IPR002525">
    <property type="entry name" value="Transp_IS110-like_N"/>
</dbReference>
<dbReference type="GO" id="GO:0004803">
    <property type="term" value="F:transposase activity"/>
    <property type="evidence" value="ECO:0007669"/>
    <property type="project" value="InterPro"/>
</dbReference>
<gene>
    <name evidence="3" type="ORF">SAVMC3_85110</name>
</gene>
<dbReference type="GO" id="GO:0003677">
    <property type="term" value="F:DNA binding"/>
    <property type="evidence" value="ECO:0007669"/>
    <property type="project" value="InterPro"/>
</dbReference>
<dbReference type="NCBIfam" id="NF033542">
    <property type="entry name" value="transpos_IS110"/>
    <property type="match status" value="1"/>
</dbReference>
<feature type="domain" description="Transposase IS116/IS110/IS902 C-terminal" evidence="2">
    <location>
        <begin position="246"/>
        <end position="325"/>
    </location>
</feature>
<feature type="domain" description="Transposase IS110-like N-terminal" evidence="1">
    <location>
        <begin position="28"/>
        <end position="176"/>
    </location>
</feature>
<evidence type="ECO:0000259" key="2">
    <source>
        <dbReference type="Pfam" id="PF02371"/>
    </source>
</evidence>
<protein>
    <submittedName>
        <fullName evidence="3">IS110 family transposase</fullName>
    </submittedName>
</protein>
<proteinExistence type="predicted"/>
<dbReference type="AlphaFoldDB" id="A0A499VQ10"/>
<dbReference type="EMBL" id="AP019621">
    <property type="protein sequence ID" value="BBJ55882.1"/>
    <property type="molecule type" value="Genomic_DNA"/>
</dbReference>
<dbReference type="PANTHER" id="PTHR33055">
    <property type="entry name" value="TRANSPOSASE FOR INSERTION SEQUENCE ELEMENT IS1111A"/>
    <property type="match status" value="1"/>
</dbReference>
<sequence length="369" mass="40638">MTVTSMPQPTLPAQRVPAPAKEAEDVILGVDTHKDVHVAAVITTLGASLAQQEFPATAIGYRQLLTWARSFGVLRRAGVECTGSFGAALTKMLRGQSIDVIEVNQPDRATRRKRGKTDAIDADAAARAVLSGRATTVPKSADGPVEDMRVLRLAKESAVKARTQALNQLKAVLMSIDPDLRELLTRLSNPALVATCAALDADYRGEAVFTMRLLARRVQHLSDEVKELTRRTTRAVRACRPQMLDLVGVGPDSAAVLLIAAGDNPDRLVDEASFAALCGVSPVEQSSGKTQRRRLNRGGHRQANAALYRIVQTRIRWDERTQAYLRRRTAEGMSKREIIRCLKRYVARELYRHIQPEPPTRSPLRLDET</sequence>
<name>A0A499VQ10_STRAX</name>
<accession>A0A499VQ10</accession>